<evidence type="ECO:0000313" key="3">
    <source>
        <dbReference type="Proteomes" id="UP000650467"/>
    </source>
</evidence>
<gene>
    <name evidence="2" type="ORF">HXX76_004742</name>
</gene>
<comment type="caution">
    <text evidence="2">The sequence shown here is derived from an EMBL/GenBank/DDBJ whole genome shotgun (WGS) entry which is preliminary data.</text>
</comment>
<feature type="region of interest" description="Disordered" evidence="1">
    <location>
        <begin position="40"/>
        <end position="73"/>
    </location>
</feature>
<protein>
    <submittedName>
        <fullName evidence="2">Uncharacterized protein</fullName>
    </submittedName>
</protein>
<keyword evidence="3" id="KW-1185">Reference proteome</keyword>
<proteinExistence type="predicted"/>
<reference evidence="2" key="1">
    <citation type="journal article" date="2020" name="bioRxiv">
        <title>Comparative genomics of Chlamydomonas.</title>
        <authorList>
            <person name="Craig R.J."/>
            <person name="Hasan A.R."/>
            <person name="Ness R.W."/>
            <person name="Keightley P.D."/>
        </authorList>
    </citation>
    <scope>NUCLEOTIDE SEQUENCE</scope>
    <source>
        <strain evidence="2">SAG 7.73</strain>
    </source>
</reference>
<dbReference type="OrthoDB" id="10439370at2759"/>
<accession>A0A835TKI3</accession>
<organism evidence="2 3">
    <name type="scientific">Chlamydomonas incerta</name>
    <dbReference type="NCBI Taxonomy" id="51695"/>
    <lineage>
        <taxon>Eukaryota</taxon>
        <taxon>Viridiplantae</taxon>
        <taxon>Chlorophyta</taxon>
        <taxon>core chlorophytes</taxon>
        <taxon>Chlorophyceae</taxon>
        <taxon>CS clade</taxon>
        <taxon>Chlamydomonadales</taxon>
        <taxon>Chlamydomonadaceae</taxon>
        <taxon>Chlamydomonas</taxon>
    </lineage>
</organism>
<feature type="compositionally biased region" description="Basic and acidic residues" evidence="1">
    <location>
        <begin position="46"/>
        <end position="66"/>
    </location>
</feature>
<dbReference type="Proteomes" id="UP000650467">
    <property type="component" value="Unassembled WGS sequence"/>
</dbReference>
<evidence type="ECO:0000256" key="1">
    <source>
        <dbReference type="SAM" id="MobiDB-lite"/>
    </source>
</evidence>
<dbReference type="EMBL" id="JAEHOC010000008">
    <property type="protein sequence ID" value="KAG2439385.1"/>
    <property type="molecule type" value="Genomic_DNA"/>
</dbReference>
<evidence type="ECO:0000313" key="2">
    <source>
        <dbReference type="EMBL" id="KAG2439385.1"/>
    </source>
</evidence>
<name>A0A835TKI3_CHLIN</name>
<sequence length="73" mass="8122">MTHGGQASVPERERVSQELYGNNYKELRRDEKKEVVDHCYGAGHTPPEREAELERAAELHKGEGPKHKPGGGS</sequence>
<dbReference type="AlphaFoldDB" id="A0A835TKI3"/>